<gene>
    <name evidence="7" type="primary">fetB</name>
    <name evidence="7" type="ORF">Q2T77_28465</name>
</gene>
<proteinExistence type="inferred from homology"/>
<keyword evidence="4 6" id="KW-1133">Transmembrane helix</keyword>
<evidence type="ECO:0000256" key="4">
    <source>
        <dbReference type="ARBA" id="ARBA00022989"/>
    </source>
</evidence>
<comment type="subcellular location">
    <subcellularLocation>
        <location evidence="1">Membrane</location>
        <topology evidence="1">Multi-pass membrane protein</topology>
    </subcellularLocation>
</comment>
<accession>A0ABT8SBM5</accession>
<evidence type="ECO:0000313" key="8">
    <source>
        <dbReference type="Proteomes" id="UP001169027"/>
    </source>
</evidence>
<comment type="caution">
    <text evidence="7">The sequence shown here is derived from an EMBL/GenBank/DDBJ whole genome shotgun (WGS) entry which is preliminary data.</text>
</comment>
<protein>
    <submittedName>
        <fullName evidence="7">Iron export ABC transporter permease subunit FetB</fullName>
    </submittedName>
</protein>
<feature type="transmembrane region" description="Helical" evidence="6">
    <location>
        <begin position="96"/>
        <end position="117"/>
    </location>
</feature>
<evidence type="ECO:0000256" key="2">
    <source>
        <dbReference type="ARBA" id="ARBA00005268"/>
    </source>
</evidence>
<dbReference type="InterPro" id="IPR005226">
    <property type="entry name" value="UPF0014_fam"/>
</dbReference>
<evidence type="ECO:0000256" key="1">
    <source>
        <dbReference type="ARBA" id="ARBA00004141"/>
    </source>
</evidence>
<dbReference type="PANTHER" id="PTHR30028:SF0">
    <property type="entry name" value="PROTEIN ALUMINUM SENSITIVE 3"/>
    <property type="match status" value="1"/>
</dbReference>
<organism evidence="7 8">
    <name type="scientific">Variovorax ginsengisoli</name>
    <dbReference type="NCBI Taxonomy" id="363844"/>
    <lineage>
        <taxon>Bacteria</taxon>
        <taxon>Pseudomonadati</taxon>
        <taxon>Pseudomonadota</taxon>
        <taxon>Betaproteobacteria</taxon>
        <taxon>Burkholderiales</taxon>
        <taxon>Comamonadaceae</taxon>
        <taxon>Variovorax</taxon>
    </lineage>
</organism>
<feature type="transmembrane region" description="Helical" evidence="6">
    <location>
        <begin position="12"/>
        <end position="31"/>
    </location>
</feature>
<feature type="transmembrane region" description="Helical" evidence="6">
    <location>
        <begin position="224"/>
        <end position="246"/>
    </location>
</feature>
<comment type="similarity">
    <text evidence="2">Belongs to the UPF0014 family.</text>
</comment>
<evidence type="ECO:0000256" key="5">
    <source>
        <dbReference type="ARBA" id="ARBA00023136"/>
    </source>
</evidence>
<evidence type="ECO:0000256" key="3">
    <source>
        <dbReference type="ARBA" id="ARBA00022692"/>
    </source>
</evidence>
<keyword evidence="8" id="KW-1185">Reference proteome</keyword>
<dbReference type="PANTHER" id="PTHR30028">
    <property type="entry name" value="UPF0014 INNER MEMBRANE PROTEIN YBBM-RELATED"/>
    <property type="match status" value="1"/>
</dbReference>
<feature type="transmembrane region" description="Helical" evidence="6">
    <location>
        <begin position="129"/>
        <end position="151"/>
    </location>
</feature>
<dbReference type="EMBL" id="JAUKVY010000026">
    <property type="protein sequence ID" value="MDO1536228.1"/>
    <property type="molecule type" value="Genomic_DNA"/>
</dbReference>
<sequence length="281" mass="29506">MTIHLDTLDVGVAALLVVVNAAASLALGLQVHRQLLWSAFRMVVQLLLVGLVLRAVFAASSAPATLGIVALMILAAAREVAVRPRQRLANGGNFRIGALVVTVSGIVTVALALTTAIRPVPWHDPRYAIPLMGIVLGSVLNSASLGLDSFFEDVRARRSAIEARLALGDSARQALAATVQAAIRRGMIPLVNQMSAAGIITLPGIMTGQLLAGMDPLEAAKYQILLLFLLSGAGGLAAAGAVWLAARSVTDERDRLRVDRLQAPAKRRVRAEGRGTRSRAG</sequence>
<dbReference type="Proteomes" id="UP001169027">
    <property type="component" value="Unassembled WGS sequence"/>
</dbReference>
<evidence type="ECO:0000256" key="6">
    <source>
        <dbReference type="SAM" id="Phobius"/>
    </source>
</evidence>
<dbReference type="RefSeq" id="WP_301814210.1">
    <property type="nucleotide sequence ID" value="NZ_JAUJZH010000026.1"/>
</dbReference>
<feature type="transmembrane region" description="Helical" evidence="6">
    <location>
        <begin position="194"/>
        <end position="212"/>
    </location>
</feature>
<dbReference type="Pfam" id="PF03649">
    <property type="entry name" value="UPF0014"/>
    <property type="match status" value="1"/>
</dbReference>
<keyword evidence="3 6" id="KW-0812">Transmembrane</keyword>
<keyword evidence="5 6" id="KW-0472">Membrane</keyword>
<evidence type="ECO:0000313" key="7">
    <source>
        <dbReference type="EMBL" id="MDO1536228.1"/>
    </source>
</evidence>
<reference evidence="7" key="1">
    <citation type="submission" date="2023-06" db="EMBL/GenBank/DDBJ databases">
        <authorList>
            <person name="Jiang Y."/>
            <person name="Liu Q."/>
        </authorList>
    </citation>
    <scope>NUCLEOTIDE SEQUENCE</scope>
    <source>
        <strain evidence="7">CGMCC 1.12090</strain>
    </source>
</reference>
<name>A0ABT8SBM5_9BURK</name>
<feature type="transmembrane region" description="Helical" evidence="6">
    <location>
        <begin position="51"/>
        <end position="75"/>
    </location>
</feature>